<dbReference type="NCBIfam" id="TIGR02436">
    <property type="entry name" value="four helix bundle protein"/>
    <property type="match status" value="1"/>
</dbReference>
<evidence type="ECO:0008006" key="2">
    <source>
        <dbReference type="Google" id="ProtNLM"/>
    </source>
</evidence>
<dbReference type="PANTHER" id="PTHR38471">
    <property type="entry name" value="FOUR HELIX BUNDLE PROTEIN"/>
    <property type="match status" value="1"/>
</dbReference>
<proteinExistence type="predicted"/>
<protein>
    <recommendedName>
        <fullName evidence="2">Four helix bundle protein</fullName>
    </recommendedName>
</protein>
<dbReference type="EMBL" id="BARW01029109">
    <property type="protein sequence ID" value="GAJ05863.1"/>
    <property type="molecule type" value="Genomic_DNA"/>
</dbReference>
<name>X1TKK3_9ZZZZ</name>
<dbReference type="Pfam" id="PF05635">
    <property type="entry name" value="23S_rRNA_IVP"/>
    <property type="match status" value="1"/>
</dbReference>
<comment type="caution">
    <text evidence="1">The sequence shown here is derived from an EMBL/GenBank/DDBJ whole genome shotgun (WGS) entry which is preliminary data.</text>
</comment>
<dbReference type="InterPro" id="IPR036583">
    <property type="entry name" value="23S_rRNA_IVS_sf"/>
</dbReference>
<feature type="non-terminal residue" evidence="1">
    <location>
        <position position="136"/>
    </location>
</feature>
<sequence>MRTQTMSNQSEAYRSFEEMPLWQQAHALAVRIHEITESFPSHEKYGLISQLRRSAVSIAANIAEAFGRYHYRDKLTFYYNSRGSACETKSHLLYARDVGHTGSDVFDELGVELDTILHDLNKVIATIRNPLTKRAS</sequence>
<dbReference type="Gene3D" id="1.20.1440.60">
    <property type="entry name" value="23S rRNA-intervening sequence"/>
    <property type="match status" value="1"/>
</dbReference>
<reference evidence="1" key="1">
    <citation type="journal article" date="2014" name="Front. Microbiol.">
        <title>High frequency of phylogenetically diverse reductive dehalogenase-homologous genes in deep subseafloor sedimentary metagenomes.</title>
        <authorList>
            <person name="Kawai M."/>
            <person name="Futagami T."/>
            <person name="Toyoda A."/>
            <person name="Takaki Y."/>
            <person name="Nishi S."/>
            <person name="Hori S."/>
            <person name="Arai W."/>
            <person name="Tsubouchi T."/>
            <person name="Morono Y."/>
            <person name="Uchiyama I."/>
            <person name="Ito T."/>
            <person name="Fujiyama A."/>
            <person name="Inagaki F."/>
            <person name="Takami H."/>
        </authorList>
    </citation>
    <scope>NUCLEOTIDE SEQUENCE</scope>
    <source>
        <strain evidence="1">Expedition CK06-06</strain>
    </source>
</reference>
<dbReference type="PANTHER" id="PTHR38471:SF2">
    <property type="entry name" value="FOUR HELIX BUNDLE PROTEIN"/>
    <property type="match status" value="1"/>
</dbReference>
<evidence type="ECO:0000313" key="1">
    <source>
        <dbReference type="EMBL" id="GAJ05863.1"/>
    </source>
</evidence>
<gene>
    <name evidence="1" type="ORF">S12H4_46853</name>
</gene>
<dbReference type="InterPro" id="IPR012657">
    <property type="entry name" value="23S_rRNA-intervening_sequence"/>
</dbReference>
<accession>X1TKK3</accession>
<dbReference type="CDD" id="cd16377">
    <property type="entry name" value="23S_rRNA_IVP_like"/>
    <property type="match status" value="1"/>
</dbReference>
<dbReference type="SUPFAM" id="SSF158446">
    <property type="entry name" value="IVS-encoded protein-like"/>
    <property type="match status" value="1"/>
</dbReference>
<organism evidence="1">
    <name type="scientific">marine sediment metagenome</name>
    <dbReference type="NCBI Taxonomy" id="412755"/>
    <lineage>
        <taxon>unclassified sequences</taxon>
        <taxon>metagenomes</taxon>
        <taxon>ecological metagenomes</taxon>
    </lineage>
</organism>
<dbReference type="AlphaFoldDB" id="X1TKK3"/>